<dbReference type="InterPro" id="IPR002052">
    <property type="entry name" value="DNA_methylase_N6_adenine_CS"/>
</dbReference>
<evidence type="ECO:0000256" key="1">
    <source>
        <dbReference type="ARBA" id="ARBA00006594"/>
    </source>
</evidence>
<dbReference type="InterPro" id="IPR054520">
    <property type="entry name" value="M_Eco57I_C"/>
</dbReference>
<organism evidence="10">
    <name type="scientific">Marinobacter nauticus</name>
    <name type="common">Marinobacter hydrocarbonoclasticus</name>
    <name type="synonym">Marinobacter aquaeolei</name>
    <dbReference type="NCBI Taxonomy" id="2743"/>
    <lineage>
        <taxon>Bacteria</taxon>
        <taxon>Pseudomonadati</taxon>
        <taxon>Pseudomonadota</taxon>
        <taxon>Gammaproteobacteria</taxon>
        <taxon>Pseudomonadales</taxon>
        <taxon>Marinobacteraceae</taxon>
        <taxon>Marinobacter</taxon>
    </lineage>
</organism>
<comment type="catalytic activity">
    <reaction evidence="7">
        <text>a 2'-deoxyadenosine in DNA + S-adenosyl-L-methionine = an N(6)-methyl-2'-deoxyadenosine in DNA + S-adenosyl-L-homocysteine + H(+)</text>
        <dbReference type="Rhea" id="RHEA:15197"/>
        <dbReference type="Rhea" id="RHEA-COMP:12418"/>
        <dbReference type="Rhea" id="RHEA-COMP:12419"/>
        <dbReference type="ChEBI" id="CHEBI:15378"/>
        <dbReference type="ChEBI" id="CHEBI:57856"/>
        <dbReference type="ChEBI" id="CHEBI:59789"/>
        <dbReference type="ChEBI" id="CHEBI:90615"/>
        <dbReference type="ChEBI" id="CHEBI:90616"/>
        <dbReference type="EC" id="2.1.1.72"/>
    </reaction>
</comment>
<dbReference type="Pfam" id="PF22837">
    <property type="entry name" value="M_Eco57I_C"/>
    <property type="match status" value="1"/>
</dbReference>
<evidence type="ECO:0000256" key="6">
    <source>
        <dbReference type="ARBA" id="ARBA00022747"/>
    </source>
</evidence>
<dbReference type="PRINTS" id="PR00507">
    <property type="entry name" value="N12N6MTFRASE"/>
</dbReference>
<dbReference type="GO" id="GO:0009007">
    <property type="term" value="F:site-specific DNA-methyltransferase (adenine-specific) activity"/>
    <property type="evidence" value="ECO:0007669"/>
    <property type="project" value="UniProtKB-EC"/>
</dbReference>
<feature type="domain" description="Type II methyltransferase M.TaqI-like" evidence="8">
    <location>
        <begin position="307"/>
        <end position="430"/>
    </location>
</feature>
<reference evidence="10" key="1">
    <citation type="submission" date="2019-03" db="EMBL/GenBank/DDBJ databases">
        <title>Whole genome analysis of nitrate-reducing bacteria Marinobacter hydrocarbonoclasticus YB03.</title>
        <authorList>
            <person name="Azam A.H."/>
            <person name="Yuk S.R."/>
            <person name="Kamarisima K."/>
            <person name="Miyanaga K."/>
            <person name="Tanji Y."/>
        </authorList>
    </citation>
    <scope>NUCLEOTIDE SEQUENCE</scope>
    <source>
        <strain evidence="10">YB03</strain>
    </source>
</reference>
<dbReference type="PANTHER" id="PTHR33841:SF5">
    <property type="entry name" value="DNA METHYLASE (MODIFICATION METHYLASE) (METHYLTRANSFERASE)-RELATED"/>
    <property type="match status" value="1"/>
</dbReference>
<gene>
    <name evidence="10" type="ORF">YBY_29810</name>
</gene>
<dbReference type="EC" id="2.1.1.72" evidence="2"/>
<keyword evidence="6" id="KW-0680">Restriction system</keyword>
<dbReference type="GO" id="GO:0003676">
    <property type="term" value="F:nucleic acid binding"/>
    <property type="evidence" value="ECO:0007669"/>
    <property type="project" value="InterPro"/>
</dbReference>
<dbReference type="InterPro" id="IPR029063">
    <property type="entry name" value="SAM-dependent_MTases_sf"/>
</dbReference>
<keyword evidence="4" id="KW-0808">Transferase</keyword>
<name>A0A455WH05_MARNT</name>
<evidence type="ECO:0000313" key="10">
    <source>
        <dbReference type="EMBL" id="BBJ05132.1"/>
    </source>
</evidence>
<dbReference type="GO" id="GO:0032259">
    <property type="term" value="P:methylation"/>
    <property type="evidence" value="ECO:0007669"/>
    <property type="project" value="UniProtKB-KW"/>
</dbReference>
<dbReference type="REBASE" id="309790">
    <property type="entry name" value="M.MhyYB03ORF29810P"/>
</dbReference>
<proteinExistence type="inferred from homology"/>
<dbReference type="EMBL" id="AP019537">
    <property type="protein sequence ID" value="BBJ05132.1"/>
    <property type="molecule type" value="Genomic_DNA"/>
</dbReference>
<dbReference type="PROSITE" id="PS00092">
    <property type="entry name" value="N6_MTASE"/>
    <property type="match status" value="1"/>
</dbReference>
<dbReference type="InterPro" id="IPR050953">
    <property type="entry name" value="N4_N6_ade-DNA_methylase"/>
</dbReference>
<dbReference type="SUPFAM" id="SSF53335">
    <property type="entry name" value="S-adenosyl-L-methionine-dependent methyltransferases"/>
    <property type="match status" value="1"/>
</dbReference>
<dbReference type="Gene3D" id="3.40.50.150">
    <property type="entry name" value="Vaccinia Virus protein VP39"/>
    <property type="match status" value="1"/>
</dbReference>
<sequence length="729" mass="83506">MAKVLVLNIDNRVVTPALDLIRKLSNPRSTSMPHITIRYIDKLSESNLELYENAKPTYIDLMAPGSFGALYHEDDGSRKTVFIKCSSDELEMLAHKPHYPDSVFHITLYDGTSADYARKLLKTLNKYSWNIRADLSANSEITEISLSNSKKKSYQKPIDYIEDTKNLFLRITGQNLNPDLVESLSDQEKIDIIDMVCICIQNETKGYRKALEHIESAVAMNHAEPSLEDPASWSKFHSEENNKTGLYLTPPELATEITKKVIEIARDRKLEIHFGDPAIGTGVFFSILQHLLAEDEIKSAIGIELNKIRAKNTQERWRHKGLQVFPGDYLHIDNLPHRSLIIANPPYVRYQHIDSKYSKELREKAIFESGMNISGQSGLYIYFILASHAWMQENAISAWLIPSDFMSSNYGSSLREYLSSRVDLEFLHIYSDESPKFENAQVSPCVLIFTNRSPNIHGAVKVSYGGSLEDPSTKKLLKIEDLRSMKKWTFGSIFENQPLLKGPFLGELFSVTRGIATGANDFFLMEEKDLIQYKIPRELTKPVIPKVRYIKSDTIDSLPDGTPDVEPRLFLFDTSIAEKELRERFPELNDFLDLADQRGIKERSLVKSRRVWTQQERRQPAPFLVTYMGRGSEGVAPIRFIRNCSKAVATNNYLLLYPKPRLAELLDKDPTRYDSLFELLKNVETNILKLYWRKYGGGLKKIEPKDLMNAQLSECPPWLEEVVEFKLDI</sequence>
<dbReference type="GO" id="GO:0009307">
    <property type="term" value="P:DNA restriction-modification system"/>
    <property type="evidence" value="ECO:0007669"/>
    <property type="project" value="UniProtKB-KW"/>
</dbReference>
<dbReference type="Pfam" id="PF07669">
    <property type="entry name" value="Eco57I"/>
    <property type="match status" value="1"/>
</dbReference>
<evidence type="ECO:0000256" key="3">
    <source>
        <dbReference type="ARBA" id="ARBA00022603"/>
    </source>
</evidence>
<feature type="domain" description="Type II methyltransferase M.Eco57I C-terminal" evidence="9">
    <location>
        <begin position="505"/>
        <end position="716"/>
    </location>
</feature>
<dbReference type="PANTHER" id="PTHR33841">
    <property type="entry name" value="DNA METHYLTRANSFERASE YEEA-RELATED"/>
    <property type="match status" value="1"/>
</dbReference>
<dbReference type="InterPro" id="IPR011639">
    <property type="entry name" value="MethylTrfase_TaqI-like_dom"/>
</dbReference>
<evidence type="ECO:0000256" key="2">
    <source>
        <dbReference type="ARBA" id="ARBA00011900"/>
    </source>
</evidence>
<accession>A0A455WH05</accession>
<protein>
    <recommendedName>
        <fullName evidence="2">site-specific DNA-methyltransferase (adenine-specific)</fullName>
        <ecNumber evidence="2">2.1.1.72</ecNumber>
    </recommendedName>
</protein>
<keyword evidence="3" id="KW-0489">Methyltransferase</keyword>
<keyword evidence="5" id="KW-0949">S-adenosyl-L-methionine</keyword>
<evidence type="ECO:0000259" key="9">
    <source>
        <dbReference type="Pfam" id="PF22837"/>
    </source>
</evidence>
<comment type="similarity">
    <text evidence="1">Belongs to the N(4)/N(6)-methyltransferase family.</text>
</comment>
<dbReference type="AlphaFoldDB" id="A0A455WH05"/>
<dbReference type="CDD" id="cd02440">
    <property type="entry name" value="AdoMet_MTases"/>
    <property type="match status" value="1"/>
</dbReference>
<evidence type="ECO:0000259" key="8">
    <source>
        <dbReference type="Pfam" id="PF07669"/>
    </source>
</evidence>
<evidence type="ECO:0000256" key="4">
    <source>
        <dbReference type="ARBA" id="ARBA00022679"/>
    </source>
</evidence>
<evidence type="ECO:0000256" key="7">
    <source>
        <dbReference type="ARBA" id="ARBA00047942"/>
    </source>
</evidence>
<evidence type="ECO:0000256" key="5">
    <source>
        <dbReference type="ARBA" id="ARBA00022691"/>
    </source>
</evidence>